<comment type="subcellular location">
    <subcellularLocation>
        <location evidence="1">Membrane</location>
        <topology evidence="1">Multi-pass membrane protein</topology>
    </subcellularLocation>
</comment>
<dbReference type="PANTHER" id="PTHR12191">
    <property type="entry name" value="SOLUTE CARRIER FAMILY 39"/>
    <property type="match status" value="1"/>
</dbReference>
<keyword evidence="3 6" id="KW-0812">Transmembrane</keyword>
<evidence type="ECO:0000256" key="6">
    <source>
        <dbReference type="SAM" id="Phobius"/>
    </source>
</evidence>
<keyword evidence="5 6" id="KW-0472">Membrane</keyword>
<dbReference type="PANTHER" id="PTHR12191:SF31">
    <property type="entry name" value="IP18018P"/>
    <property type="match status" value="1"/>
</dbReference>
<accession>A0AAD7UJ38</accession>
<evidence type="ECO:0000313" key="8">
    <source>
        <dbReference type="Proteomes" id="UP001230188"/>
    </source>
</evidence>
<organism evidence="7 8">
    <name type="scientific">Chrysophaeum taylorii</name>
    <dbReference type="NCBI Taxonomy" id="2483200"/>
    <lineage>
        <taxon>Eukaryota</taxon>
        <taxon>Sar</taxon>
        <taxon>Stramenopiles</taxon>
        <taxon>Ochrophyta</taxon>
        <taxon>Pelagophyceae</taxon>
        <taxon>Pelagomonadales</taxon>
        <taxon>Pelagomonadaceae</taxon>
        <taxon>Chrysophaeum</taxon>
    </lineage>
</organism>
<proteinExistence type="inferred from homology"/>
<name>A0AAD7UJ38_9STRA</name>
<evidence type="ECO:0000256" key="1">
    <source>
        <dbReference type="ARBA" id="ARBA00004141"/>
    </source>
</evidence>
<sequence length="230" mass="24236">MFEALMACVVMSAISFSGGLVLTRASGVLEWTCLTVAAATMCADALIHLIVPEEGFACFLGALSVVAFEAVCEGPIKPFGIANLAVEALHNLIDGATMGAAFATSRSAGYSTALAVAIHELPQELGDFAVLRRAGLSVRGVLWWNFLASLTSFFGVFLGQVCAGPKLSAFTAGSFLGLALHSIAPQALQSLNQHRGSKLMALLLTIASAQFLVLISCLEDDDHHHHHHHH</sequence>
<keyword evidence="4 6" id="KW-1133">Transmembrane helix</keyword>
<reference evidence="7" key="1">
    <citation type="submission" date="2023-01" db="EMBL/GenBank/DDBJ databases">
        <title>Metagenome sequencing of chrysophaentin producing Chrysophaeum taylorii.</title>
        <authorList>
            <person name="Davison J."/>
            <person name="Bewley C."/>
        </authorList>
    </citation>
    <scope>NUCLEOTIDE SEQUENCE</scope>
    <source>
        <strain evidence="7">NIES-1699</strain>
    </source>
</reference>
<evidence type="ECO:0000256" key="4">
    <source>
        <dbReference type="ARBA" id="ARBA00022989"/>
    </source>
</evidence>
<dbReference type="GO" id="GO:0005385">
    <property type="term" value="F:zinc ion transmembrane transporter activity"/>
    <property type="evidence" value="ECO:0007669"/>
    <property type="project" value="TreeGrafter"/>
</dbReference>
<gene>
    <name evidence="7" type="ORF">CTAYLR_000579</name>
</gene>
<dbReference type="Proteomes" id="UP001230188">
    <property type="component" value="Unassembled WGS sequence"/>
</dbReference>
<comment type="similarity">
    <text evidence="2">Belongs to the ZIP transporter (TC 2.A.5) family.</text>
</comment>
<evidence type="ECO:0000256" key="5">
    <source>
        <dbReference type="ARBA" id="ARBA00023136"/>
    </source>
</evidence>
<protein>
    <submittedName>
        <fullName evidence="7">Uncharacterized protein</fullName>
    </submittedName>
</protein>
<keyword evidence="8" id="KW-1185">Reference proteome</keyword>
<dbReference type="GO" id="GO:0030003">
    <property type="term" value="P:intracellular monoatomic cation homeostasis"/>
    <property type="evidence" value="ECO:0007669"/>
    <property type="project" value="TreeGrafter"/>
</dbReference>
<dbReference type="InterPro" id="IPR050799">
    <property type="entry name" value="ZIP_Transporter"/>
</dbReference>
<dbReference type="GO" id="GO:0071578">
    <property type="term" value="P:zinc ion import across plasma membrane"/>
    <property type="evidence" value="ECO:0007669"/>
    <property type="project" value="TreeGrafter"/>
</dbReference>
<dbReference type="AlphaFoldDB" id="A0AAD7UJ38"/>
<dbReference type="EMBL" id="JAQMWT010000309">
    <property type="protein sequence ID" value="KAJ8605879.1"/>
    <property type="molecule type" value="Genomic_DNA"/>
</dbReference>
<comment type="caution">
    <text evidence="7">The sequence shown here is derived from an EMBL/GenBank/DDBJ whole genome shotgun (WGS) entry which is preliminary data.</text>
</comment>
<evidence type="ECO:0000313" key="7">
    <source>
        <dbReference type="EMBL" id="KAJ8605879.1"/>
    </source>
</evidence>
<dbReference type="Pfam" id="PF02535">
    <property type="entry name" value="Zip"/>
    <property type="match status" value="1"/>
</dbReference>
<dbReference type="InterPro" id="IPR003689">
    <property type="entry name" value="ZIP"/>
</dbReference>
<evidence type="ECO:0000256" key="3">
    <source>
        <dbReference type="ARBA" id="ARBA00022692"/>
    </source>
</evidence>
<evidence type="ECO:0000256" key="2">
    <source>
        <dbReference type="ARBA" id="ARBA00006939"/>
    </source>
</evidence>
<feature type="transmembrane region" description="Helical" evidence="6">
    <location>
        <begin position="141"/>
        <end position="161"/>
    </location>
</feature>
<dbReference type="GO" id="GO:0005886">
    <property type="term" value="C:plasma membrane"/>
    <property type="evidence" value="ECO:0007669"/>
    <property type="project" value="TreeGrafter"/>
</dbReference>
<feature type="transmembrane region" description="Helical" evidence="6">
    <location>
        <begin position="199"/>
        <end position="218"/>
    </location>
</feature>
<dbReference type="GO" id="GO:0140410">
    <property type="term" value="F:monoatomic cation:bicarbonate symporter activity"/>
    <property type="evidence" value="ECO:0007669"/>
    <property type="project" value="TreeGrafter"/>
</dbReference>